<dbReference type="OrthoDB" id="286173at2"/>
<dbReference type="PANTHER" id="PTHR30386">
    <property type="entry name" value="MEMBRANE FUSION SUBUNIT OF EMRAB-TOLC MULTIDRUG EFFLUX PUMP"/>
    <property type="match status" value="1"/>
</dbReference>
<feature type="domain" description="Multidrug resistance protein MdtA-like alpha-helical hairpin" evidence="3">
    <location>
        <begin position="129"/>
        <end position="191"/>
    </location>
</feature>
<evidence type="ECO:0000313" key="5">
    <source>
        <dbReference type="Proteomes" id="UP000318017"/>
    </source>
</evidence>
<dbReference type="SUPFAM" id="SSF111369">
    <property type="entry name" value="HlyD-like secretion proteins"/>
    <property type="match status" value="2"/>
</dbReference>
<dbReference type="EMBL" id="CP036298">
    <property type="protein sequence ID" value="QDV25380.1"/>
    <property type="molecule type" value="Genomic_DNA"/>
</dbReference>
<dbReference type="AlphaFoldDB" id="A0A518G9X8"/>
<dbReference type="RefSeq" id="WP_145080367.1">
    <property type="nucleotide sequence ID" value="NZ_CP036298.1"/>
</dbReference>
<keyword evidence="2" id="KW-0472">Membrane</keyword>
<keyword evidence="2" id="KW-0812">Transmembrane</keyword>
<dbReference type="Gene3D" id="2.40.30.170">
    <property type="match status" value="1"/>
</dbReference>
<dbReference type="PANTHER" id="PTHR30386:SF18">
    <property type="entry name" value="INNER MEMBRANE PROTEIN YIAV-RELATED"/>
    <property type="match status" value="1"/>
</dbReference>
<dbReference type="Gene3D" id="1.10.287.470">
    <property type="entry name" value="Helix hairpin bin"/>
    <property type="match status" value="2"/>
</dbReference>
<dbReference type="InterPro" id="IPR058624">
    <property type="entry name" value="MdtA-like_HH"/>
</dbReference>
<feature type="coiled-coil region" evidence="1">
    <location>
        <begin position="106"/>
        <end position="133"/>
    </location>
</feature>
<name>A0A518G9X8_9BACT</name>
<gene>
    <name evidence="4" type="primary">yiaV_2</name>
    <name evidence="4" type="ORF">Q31a_37060</name>
</gene>
<feature type="transmembrane region" description="Helical" evidence="2">
    <location>
        <begin position="29"/>
        <end position="51"/>
    </location>
</feature>
<accession>A0A518G9X8</accession>
<evidence type="ECO:0000259" key="3">
    <source>
        <dbReference type="Pfam" id="PF25876"/>
    </source>
</evidence>
<protein>
    <submittedName>
        <fullName evidence="4">Inner membrane protein YiaV</fullName>
    </submittedName>
</protein>
<keyword evidence="2" id="KW-1133">Transmembrane helix</keyword>
<dbReference type="Gene3D" id="2.40.50.100">
    <property type="match status" value="1"/>
</dbReference>
<evidence type="ECO:0000313" key="4">
    <source>
        <dbReference type="EMBL" id="QDV25380.1"/>
    </source>
</evidence>
<organism evidence="4 5">
    <name type="scientific">Aureliella helgolandensis</name>
    <dbReference type="NCBI Taxonomy" id="2527968"/>
    <lineage>
        <taxon>Bacteria</taxon>
        <taxon>Pseudomonadati</taxon>
        <taxon>Planctomycetota</taxon>
        <taxon>Planctomycetia</taxon>
        <taxon>Pirellulales</taxon>
        <taxon>Pirellulaceae</taxon>
        <taxon>Aureliella</taxon>
    </lineage>
</organism>
<keyword evidence="5" id="KW-1185">Reference proteome</keyword>
<evidence type="ECO:0000256" key="2">
    <source>
        <dbReference type="SAM" id="Phobius"/>
    </source>
</evidence>
<reference evidence="4 5" key="1">
    <citation type="submission" date="2019-02" db="EMBL/GenBank/DDBJ databases">
        <title>Deep-cultivation of Planctomycetes and their phenomic and genomic characterization uncovers novel biology.</title>
        <authorList>
            <person name="Wiegand S."/>
            <person name="Jogler M."/>
            <person name="Boedeker C."/>
            <person name="Pinto D."/>
            <person name="Vollmers J."/>
            <person name="Rivas-Marin E."/>
            <person name="Kohn T."/>
            <person name="Peeters S.H."/>
            <person name="Heuer A."/>
            <person name="Rast P."/>
            <person name="Oberbeckmann S."/>
            <person name="Bunk B."/>
            <person name="Jeske O."/>
            <person name="Meyerdierks A."/>
            <person name="Storesund J.E."/>
            <person name="Kallscheuer N."/>
            <person name="Luecker S."/>
            <person name="Lage O.M."/>
            <person name="Pohl T."/>
            <person name="Merkel B.J."/>
            <person name="Hornburger P."/>
            <person name="Mueller R.-W."/>
            <person name="Bruemmer F."/>
            <person name="Labrenz M."/>
            <person name="Spormann A.M."/>
            <person name="Op den Camp H."/>
            <person name="Overmann J."/>
            <person name="Amann R."/>
            <person name="Jetten M.S.M."/>
            <person name="Mascher T."/>
            <person name="Medema M.H."/>
            <person name="Devos D.P."/>
            <person name="Kaster A.-K."/>
            <person name="Ovreas L."/>
            <person name="Rohde M."/>
            <person name="Galperin M.Y."/>
            <person name="Jogler C."/>
        </authorList>
    </citation>
    <scope>NUCLEOTIDE SEQUENCE [LARGE SCALE GENOMIC DNA]</scope>
    <source>
        <strain evidence="4 5">Q31a</strain>
    </source>
</reference>
<dbReference type="KEGG" id="ahel:Q31a_37060"/>
<proteinExistence type="predicted"/>
<dbReference type="InterPro" id="IPR050739">
    <property type="entry name" value="MFP"/>
</dbReference>
<evidence type="ECO:0000256" key="1">
    <source>
        <dbReference type="SAM" id="Coils"/>
    </source>
</evidence>
<dbReference type="Proteomes" id="UP000318017">
    <property type="component" value="Chromosome"/>
</dbReference>
<feature type="transmembrane region" description="Helical" evidence="2">
    <location>
        <begin position="6"/>
        <end position="22"/>
    </location>
</feature>
<sequence>MSWLLGGIYCGILWLVFAKLKLIRLTLPIALLAASIGPGLILVLLFCAQYYHPYTAVGRVYQQVIQITPQLRQAGRVTRVVVRPNVPVKKGEVLFQVDAIPYENSITQLKAALEEAKQSQAVAEAAIDLAQATIARTDSDLKFARVEHERKAELVKTQAISQEEFDAITNTLNSAESSAVQSQATLIQAQSSVALAMARVEQTAAQLAGAEYDLAQTVVYAPSDGFVTNLNLREGVLVGGAGGSSVMSFVQDRGEYSQGTVVGLFSQKNYLRIQPGQYAEVALYGYPGQIFTGRVENVIDISGDGQLPVSGILPSDLGGNAATGFAVRVKLDEGNNLRLPGGSQAQVAVYTEEVQIAGIPVMFLMRAQSWLRYIM</sequence>
<dbReference type="Pfam" id="PF25876">
    <property type="entry name" value="HH_MFP_RND"/>
    <property type="match status" value="1"/>
</dbReference>
<keyword evidence="1" id="KW-0175">Coiled coil</keyword>